<dbReference type="Pfam" id="PF00233">
    <property type="entry name" value="PDEase_I"/>
    <property type="match status" value="1"/>
</dbReference>
<evidence type="ECO:0000256" key="4">
    <source>
        <dbReference type="PIRSR" id="PIRSR623088-3"/>
    </source>
</evidence>
<dbReference type="InterPro" id="IPR036971">
    <property type="entry name" value="PDEase_catalytic_dom_sf"/>
</dbReference>
<name>A0A061RIF7_9CHLO</name>
<sequence>MQKVLDFLQKEQKFFGRPTPREALELHRYLVANVANLQAPDLASQLKENRAYSKPVASYLMDFVMPVQRDNDVSETSLHRSLSRSSSQVTPVLSISLSRGSRGFIPTECEIPVPAELEGRIGVDLFLDAVSPNSALARSPSPLSAVFKQSLSVLGLKSRLPRGAVDPLLGFALAIEEGYPDTHYHCKLHAADVTHRLVAILQHSGIASALVEEDWVTGLGMLIAGAVHNYRHPQVTNGFLVHQEDEVALTYNDTAVSENFGLCESRKILRDLGIRGAVFPNDPNKHRWRRFINTLTSAVLATDMAQHFDILGKFMALVLEDFKLQSIRPRDRWKAMSSEQRTVTLQIAIKVANIGHNSLPIHLSKLWLKRLQDEYFEQGDREARAGMRVSALMDRRKPGVFSRHPQVGFFEVIAIPLFNAWSKGFPQCECLNDKVLQNYEFWKSFPQ</sequence>
<dbReference type="PANTHER" id="PTHR11347">
    <property type="entry name" value="CYCLIC NUCLEOTIDE PHOSPHODIESTERASE"/>
    <property type="match status" value="1"/>
</dbReference>
<dbReference type="GO" id="GO:0007165">
    <property type="term" value="P:signal transduction"/>
    <property type="evidence" value="ECO:0007669"/>
    <property type="project" value="InterPro"/>
</dbReference>
<evidence type="ECO:0000256" key="3">
    <source>
        <dbReference type="PIRSR" id="PIRSR623088-1"/>
    </source>
</evidence>
<keyword evidence="1 4" id="KW-0479">Metal-binding</keyword>
<dbReference type="EMBL" id="GBEZ01014301">
    <property type="protein sequence ID" value="JAC71763.1"/>
    <property type="molecule type" value="Transcribed_RNA"/>
</dbReference>
<feature type="binding site" evidence="4">
    <location>
        <position position="228"/>
    </location>
    <ligand>
        <name>Zn(2+)</name>
        <dbReference type="ChEBI" id="CHEBI:29105"/>
        <label>1</label>
    </ligand>
</feature>
<dbReference type="PROSITE" id="PS51845">
    <property type="entry name" value="PDEASE_I_2"/>
    <property type="match status" value="1"/>
</dbReference>
<evidence type="ECO:0000256" key="1">
    <source>
        <dbReference type="ARBA" id="ARBA00022723"/>
    </source>
</evidence>
<accession>A0A061RIF7</accession>
<feature type="domain" description="PDEase" evidence="5">
    <location>
        <begin position="85"/>
        <end position="447"/>
    </location>
</feature>
<dbReference type="GO" id="GO:0004114">
    <property type="term" value="F:3',5'-cyclic-nucleotide phosphodiesterase activity"/>
    <property type="evidence" value="ECO:0007669"/>
    <property type="project" value="InterPro"/>
</dbReference>
<dbReference type="PRINTS" id="PR00387">
    <property type="entry name" value="PDIESTERASE1"/>
</dbReference>
<protein>
    <submittedName>
        <fullName evidence="6">3-cyclic-nucleotide phosphodiesterase</fullName>
    </submittedName>
</protein>
<feature type="active site" description="Proton donor" evidence="3">
    <location>
        <position position="185"/>
    </location>
</feature>
<dbReference type="Gene3D" id="1.10.1300.10">
    <property type="entry name" value="3'5'-cyclic nucleotide phosphodiesterase, catalytic domain"/>
    <property type="match status" value="1"/>
</dbReference>
<dbReference type="InterPro" id="IPR002073">
    <property type="entry name" value="PDEase_catalytic_dom"/>
</dbReference>
<evidence type="ECO:0000313" key="6">
    <source>
        <dbReference type="EMBL" id="JAC71763.1"/>
    </source>
</evidence>
<organism evidence="6">
    <name type="scientific">Tetraselmis sp. GSL018</name>
    <dbReference type="NCBI Taxonomy" id="582737"/>
    <lineage>
        <taxon>Eukaryota</taxon>
        <taxon>Viridiplantae</taxon>
        <taxon>Chlorophyta</taxon>
        <taxon>core chlorophytes</taxon>
        <taxon>Chlorodendrophyceae</taxon>
        <taxon>Chlorodendrales</taxon>
        <taxon>Chlorodendraceae</taxon>
        <taxon>Tetraselmis</taxon>
    </lineage>
</organism>
<dbReference type="AlphaFoldDB" id="A0A061RIF7"/>
<proteinExistence type="predicted"/>
<feature type="binding site" evidence="4">
    <location>
        <position position="189"/>
    </location>
    <ligand>
        <name>Zn(2+)</name>
        <dbReference type="ChEBI" id="CHEBI:29105"/>
        <label>1</label>
    </ligand>
</feature>
<evidence type="ECO:0000256" key="2">
    <source>
        <dbReference type="ARBA" id="ARBA00022801"/>
    </source>
</evidence>
<gene>
    <name evidence="6" type="ORF">TSPGSL018_1183</name>
</gene>
<dbReference type="InterPro" id="IPR023088">
    <property type="entry name" value="PDEase"/>
</dbReference>
<dbReference type="SUPFAM" id="SSF109604">
    <property type="entry name" value="HD-domain/PDEase-like"/>
    <property type="match status" value="1"/>
</dbReference>
<dbReference type="GO" id="GO:0046872">
    <property type="term" value="F:metal ion binding"/>
    <property type="evidence" value="ECO:0007669"/>
    <property type="project" value="UniProtKB-KW"/>
</dbReference>
<reference evidence="6" key="1">
    <citation type="submission" date="2014-05" db="EMBL/GenBank/DDBJ databases">
        <title>The transcriptome of the halophilic microalga Tetraselmis sp. GSL018 isolated from the Great Salt Lake, Utah.</title>
        <authorList>
            <person name="Jinkerson R.E."/>
            <person name="D'Adamo S."/>
            <person name="Posewitz M.C."/>
        </authorList>
    </citation>
    <scope>NUCLEOTIDE SEQUENCE</scope>
    <source>
        <strain evidence="6">GSL018</strain>
    </source>
</reference>
<evidence type="ECO:0000259" key="5">
    <source>
        <dbReference type="PROSITE" id="PS51845"/>
    </source>
</evidence>
<keyword evidence="2" id="KW-0378">Hydrolase</keyword>